<feature type="transmembrane region" description="Helical" evidence="1">
    <location>
        <begin position="56"/>
        <end position="74"/>
    </location>
</feature>
<accession>A0A1W1BRI4</accession>
<sequence>MKLLFFLLLSSIVGMPMALEYPWSYEVHQTIVIFSTLALAIMIYGIFRRKSRLGKVLFLLGFLLWSGIGLFFGLSTGT</sequence>
<reference evidence="2" key="1">
    <citation type="submission" date="2016-10" db="EMBL/GenBank/DDBJ databases">
        <authorList>
            <person name="de Groot N.N."/>
        </authorList>
    </citation>
    <scope>NUCLEOTIDE SEQUENCE</scope>
</reference>
<feature type="transmembrane region" description="Helical" evidence="1">
    <location>
        <begin position="28"/>
        <end position="47"/>
    </location>
</feature>
<dbReference type="EMBL" id="FPHM01000034">
    <property type="protein sequence ID" value="SFV56180.1"/>
    <property type="molecule type" value="Genomic_DNA"/>
</dbReference>
<name>A0A1W1BRI4_9ZZZZ</name>
<proteinExistence type="predicted"/>
<gene>
    <name evidence="2" type="ORF">MNB_SV-13-2078</name>
</gene>
<protein>
    <submittedName>
        <fullName evidence="2">Uncharacterized protein</fullName>
    </submittedName>
</protein>
<keyword evidence="1" id="KW-0472">Membrane</keyword>
<evidence type="ECO:0000256" key="1">
    <source>
        <dbReference type="SAM" id="Phobius"/>
    </source>
</evidence>
<evidence type="ECO:0000313" key="2">
    <source>
        <dbReference type="EMBL" id="SFV56180.1"/>
    </source>
</evidence>
<keyword evidence="1" id="KW-0812">Transmembrane</keyword>
<organism evidence="2">
    <name type="scientific">hydrothermal vent metagenome</name>
    <dbReference type="NCBI Taxonomy" id="652676"/>
    <lineage>
        <taxon>unclassified sequences</taxon>
        <taxon>metagenomes</taxon>
        <taxon>ecological metagenomes</taxon>
    </lineage>
</organism>
<keyword evidence="1" id="KW-1133">Transmembrane helix</keyword>
<dbReference type="AlphaFoldDB" id="A0A1W1BRI4"/>